<evidence type="ECO:0000313" key="2">
    <source>
        <dbReference type="Proteomes" id="UP001203423"/>
    </source>
</evidence>
<accession>A0ABT0LAH4</accession>
<dbReference type="EMBL" id="JAKIKS010000028">
    <property type="protein sequence ID" value="MCL1124679.1"/>
    <property type="molecule type" value="Genomic_DNA"/>
</dbReference>
<dbReference type="SUPFAM" id="SSF88723">
    <property type="entry name" value="PIN domain-like"/>
    <property type="match status" value="1"/>
</dbReference>
<evidence type="ECO:0000313" key="1">
    <source>
        <dbReference type="EMBL" id="MCL1124679.1"/>
    </source>
</evidence>
<comment type="caution">
    <text evidence="1">The sequence shown here is derived from an EMBL/GenBank/DDBJ whole genome shotgun (WGS) entry which is preliminary data.</text>
</comment>
<dbReference type="InterPro" id="IPR029060">
    <property type="entry name" value="PIN-like_dom_sf"/>
</dbReference>
<gene>
    <name evidence="1" type="ORF">L2764_09350</name>
</gene>
<proteinExistence type="predicted"/>
<dbReference type="GO" id="GO:0003677">
    <property type="term" value="F:DNA binding"/>
    <property type="evidence" value="ECO:0007669"/>
    <property type="project" value="UniProtKB-KW"/>
</dbReference>
<protein>
    <submittedName>
        <fullName evidence="1">DNA-binding protein</fullName>
    </submittedName>
</protein>
<dbReference type="RefSeq" id="WP_248939957.1">
    <property type="nucleotide sequence ID" value="NZ_JAKIKS010000028.1"/>
</dbReference>
<reference evidence="1 2" key="1">
    <citation type="submission" date="2022-01" db="EMBL/GenBank/DDBJ databases">
        <title>Whole genome-based taxonomy of the Shewanellaceae.</title>
        <authorList>
            <person name="Martin-Rodriguez A.J."/>
        </authorList>
    </citation>
    <scope>NUCLEOTIDE SEQUENCE [LARGE SCALE GENOMIC DNA]</scope>
    <source>
        <strain evidence="1 2">DSM 17177</strain>
    </source>
</reference>
<sequence>MPQSKILVDTNTYLRLAKTIKPLLFMPFGVNEYCLYILPELNKELGNRKLQSKFPWVEEEEFSENRKHFPSIGRKQKKSIEQAFEYIWNHVQTELPGPSKVDALYVAYALELGVPLITDDQDMAELAKVFDVQVMSTLELLKIMLDCGHTDMKTIDGLCEYWRYISDMPARFHSDYKRLFGAK</sequence>
<keyword evidence="2" id="KW-1185">Reference proteome</keyword>
<dbReference type="Proteomes" id="UP001203423">
    <property type="component" value="Unassembled WGS sequence"/>
</dbReference>
<dbReference type="Gene3D" id="3.40.50.1010">
    <property type="entry name" value="5'-nuclease"/>
    <property type="match status" value="1"/>
</dbReference>
<keyword evidence="1" id="KW-0238">DNA-binding</keyword>
<organism evidence="1 2">
    <name type="scientific">Shewanella surugensis</name>
    <dbReference type="NCBI Taxonomy" id="212020"/>
    <lineage>
        <taxon>Bacteria</taxon>
        <taxon>Pseudomonadati</taxon>
        <taxon>Pseudomonadota</taxon>
        <taxon>Gammaproteobacteria</taxon>
        <taxon>Alteromonadales</taxon>
        <taxon>Shewanellaceae</taxon>
        <taxon>Shewanella</taxon>
    </lineage>
</organism>
<name>A0ABT0LAH4_9GAMM</name>